<accession>A0AAD9N5V9</accession>
<dbReference type="Proteomes" id="UP001208570">
    <property type="component" value="Unassembled WGS sequence"/>
</dbReference>
<sequence length="110" mass="12685">MSMNDLKKQVFINGNVTLTALIMARKQQLDKSAWQWAENTDPESITEAEVNKAYRLELKPCKPEKCRRNCKGNPHCLIGLGEKGWFVEIDDKYWYGIDDPTAERRPEVGI</sequence>
<protein>
    <submittedName>
        <fullName evidence="1">Uncharacterized protein</fullName>
    </submittedName>
</protein>
<proteinExistence type="predicted"/>
<organism evidence="1 2">
    <name type="scientific">Paralvinella palmiformis</name>
    <dbReference type="NCBI Taxonomy" id="53620"/>
    <lineage>
        <taxon>Eukaryota</taxon>
        <taxon>Metazoa</taxon>
        <taxon>Spiralia</taxon>
        <taxon>Lophotrochozoa</taxon>
        <taxon>Annelida</taxon>
        <taxon>Polychaeta</taxon>
        <taxon>Sedentaria</taxon>
        <taxon>Canalipalpata</taxon>
        <taxon>Terebellida</taxon>
        <taxon>Terebelliformia</taxon>
        <taxon>Alvinellidae</taxon>
        <taxon>Paralvinella</taxon>
    </lineage>
</organism>
<evidence type="ECO:0000313" key="2">
    <source>
        <dbReference type="Proteomes" id="UP001208570"/>
    </source>
</evidence>
<dbReference type="AlphaFoldDB" id="A0AAD9N5V9"/>
<comment type="caution">
    <text evidence="1">The sequence shown here is derived from an EMBL/GenBank/DDBJ whole genome shotgun (WGS) entry which is preliminary data.</text>
</comment>
<name>A0AAD9N5V9_9ANNE</name>
<dbReference type="EMBL" id="JAODUP010000181">
    <property type="protein sequence ID" value="KAK2157915.1"/>
    <property type="molecule type" value="Genomic_DNA"/>
</dbReference>
<gene>
    <name evidence="1" type="ORF">LSH36_181g00014</name>
</gene>
<keyword evidence="2" id="KW-1185">Reference proteome</keyword>
<reference evidence="1" key="1">
    <citation type="journal article" date="2023" name="Mol. Biol. Evol.">
        <title>Third-Generation Sequencing Reveals the Adaptive Role of the Epigenome in Three Deep-Sea Polychaetes.</title>
        <authorList>
            <person name="Perez M."/>
            <person name="Aroh O."/>
            <person name="Sun Y."/>
            <person name="Lan Y."/>
            <person name="Juniper S.K."/>
            <person name="Young C.R."/>
            <person name="Angers B."/>
            <person name="Qian P.Y."/>
        </authorList>
    </citation>
    <scope>NUCLEOTIDE SEQUENCE</scope>
    <source>
        <strain evidence="1">P08H-3</strain>
    </source>
</reference>
<evidence type="ECO:0000313" key="1">
    <source>
        <dbReference type="EMBL" id="KAK2157915.1"/>
    </source>
</evidence>